<evidence type="ECO:0000313" key="2">
    <source>
        <dbReference type="Proteomes" id="UP000648239"/>
    </source>
</evidence>
<accession>A0A8J6XYP5</accession>
<dbReference type="EMBL" id="JACXWD010000003">
    <property type="protein sequence ID" value="MBD3866819.1"/>
    <property type="molecule type" value="Genomic_DNA"/>
</dbReference>
<organism evidence="1 2">
    <name type="scientific">Candidatus Polarisedimenticola svalbardensis</name>
    <dbReference type="NCBI Taxonomy" id="2886004"/>
    <lineage>
        <taxon>Bacteria</taxon>
        <taxon>Pseudomonadati</taxon>
        <taxon>Acidobacteriota</taxon>
        <taxon>Candidatus Polarisedimenticolia</taxon>
        <taxon>Candidatus Polarisedimenticolales</taxon>
        <taxon>Candidatus Polarisedimenticolaceae</taxon>
        <taxon>Candidatus Polarisedimenticola</taxon>
    </lineage>
</organism>
<name>A0A8J6XYP5_9BACT</name>
<reference evidence="1 2" key="1">
    <citation type="submission" date="2020-08" db="EMBL/GenBank/DDBJ databases">
        <title>Acidobacteriota in marine sediments use diverse sulfur dissimilation pathways.</title>
        <authorList>
            <person name="Wasmund K."/>
        </authorList>
    </citation>
    <scope>NUCLEOTIDE SEQUENCE [LARGE SCALE GENOMIC DNA]</scope>
    <source>
        <strain evidence="1">MAG AM4</strain>
    </source>
</reference>
<protein>
    <submittedName>
        <fullName evidence="1">Uncharacterized protein</fullName>
    </submittedName>
</protein>
<dbReference type="Proteomes" id="UP000648239">
    <property type="component" value="Unassembled WGS sequence"/>
</dbReference>
<comment type="caution">
    <text evidence="1">The sequence shown here is derived from an EMBL/GenBank/DDBJ whole genome shotgun (WGS) entry which is preliminary data.</text>
</comment>
<evidence type="ECO:0000313" key="1">
    <source>
        <dbReference type="EMBL" id="MBD3866819.1"/>
    </source>
</evidence>
<dbReference type="InterPro" id="IPR054251">
    <property type="entry name" value="DUF6982"/>
</dbReference>
<dbReference type="AlphaFoldDB" id="A0A8J6XYP5"/>
<gene>
    <name evidence="1" type="ORF">IFK94_01735</name>
</gene>
<proteinExistence type="predicted"/>
<dbReference type="Pfam" id="PF22478">
    <property type="entry name" value="DUF6982"/>
    <property type="match status" value="1"/>
</dbReference>
<sequence length="131" mass="14909">MENKVVVHLKNGKIHKGVTQDFDPSREEFYLLPAEGGGIPMKIVLEGMKAMFYVRDYIGNRHFNASRGHAGALENARKVILRFNDGEELWGTKEDISDEGPGFFFYPTDREDNNIRIFVIRSSLSGMEIVD</sequence>